<reference evidence="1 2" key="1">
    <citation type="journal article" date="2023" name="G3 (Bethesda)">
        <title>A chromosome-length genome assembly and annotation of blackberry (Rubus argutus, cv. 'Hillquist').</title>
        <authorList>
            <person name="Bruna T."/>
            <person name="Aryal R."/>
            <person name="Dudchenko O."/>
            <person name="Sargent D.J."/>
            <person name="Mead D."/>
            <person name="Buti M."/>
            <person name="Cavallini A."/>
            <person name="Hytonen T."/>
            <person name="Andres J."/>
            <person name="Pham M."/>
            <person name="Weisz D."/>
            <person name="Mascagni F."/>
            <person name="Usai G."/>
            <person name="Natali L."/>
            <person name="Bassil N."/>
            <person name="Fernandez G.E."/>
            <person name="Lomsadze A."/>
            <person name="Armour M."/>
            <person name="Olukolu B."/>
            <person name="Poorten T."/>
            <person name="Britton C."/>
            <person name="Davik J."/>
            <person name="Ashrafi H."/>
            <person name="Aiden E.L."/>
            <person name="Borodovsky M."/>
            <person name="Worthington M."/>
        </authorList>
    </citation>
    <scope>NUCLEOTIDE SEQUENCE [LARGE SCALE GENOMIC DNA]</scope>
    <source>
        <strain evidence="1">PI 553951</strain>
    </source>
</reference>
<gene>
    <name evidence="1" type="ORF">M0R45_037231</name>
</gene>
<name>A0AAW1W105_RUBAR</name>
<proteinExistence type="predicted"/>
<dbReference type="EMBL" id="JBEDUW010000007">
    <property type="protein sequence ID" value="KAK9913413.1"/>
    <property type="molecule type" value="Genomic_DNA"/>
</dbReference>
<dbReference type="Proteomes" id="UP001457282">
    <property type="component" value="Unassembled WGS sequence"/>
</dbReference>
<keyword evidence="2" id="KW-1185">Reference proteome</keyword>
<dbReference type="PANTHER" id="PTHR33103">
    <property type="entry name" value="OS01G0153900 PROTEIN"/>
    <property type="match status" value="1"/>
</dbReference>
<dbReference type="InterPro" id="IPR007750">
    <property type="entry name" value="DUF674"/>
</dbReference>
<evidence type="ECO:0008006" key="3">
    <source>
        <dbReference type="Google" id="ProtNLM"/>
    </source>
</evidence>
<organism evidence="1 2">
    <name type="scientific">Rubus argutus</name>
    <name type="common">Southern blackberry</name>
    <dbReference type="NCBI Taxonomy" id="59490"/>
    <lineage>
        <taxon>Eukaryota</taxon>
        <taxon>Viridiplantae</taxon>
        <taxon>Streptophyta</taxon>
        <taxon>Embryophyta</taxon>
        <taxon>Tracheophyta</taxon>
        <taxon>Spermatophyta</taxon>
        <taxon>Magnoliopsida</taxon>
        <taxon>eudicotyledons</taxon>
        <taxon>Gunneridae</taxon>
        <taxon>Pentapetalae</taxon>
        <taxon>rosids</taxon>
        <taxon>fabids</taxon>
        <taxon>Rosales</taxon>
        <taxon>Rosaceae</taxon>
        <taxon>Rosoideae</taxon>
        <taxon>Rosoideae incertae sedis</taxon>
        <taxon>Rubus</taxon>
    </lineage>
</organism>
<accession>A0AAW1W105</accession>
<evidence type="ECO:0000313" key="2">
    <source>
        <dbReference type="Proteomes" id="UP001457282"/>
    </source>
</evidence>
<protein>
    <recommendedName>
        <fullName evidence="3">DUF674 domain-containing protein</fullName>
    </recommendedName>
</protein>
<evidence type="ECO:0000313" key="1">
    <source>
        <dbReference type="EMBL" id="KAK9913413.1"/>
    </source>
</evidence>
<dbReference type="Pfam" id="PF05056">
    <property type="entry name" value="DUF674"/>
    <property type="match status" value="2"/>
</dbReference>
<dbReference type="PANTHER" id="PTHR33103:SF19">
    <property type="entry name" value="OS09G0544700 PROTEIN"/>
    <property type="match status" value="1"/>
</dbReference>
<comment type="caution">
    <text evidence="1">The sequence shown here is derived from an EMBL/GenBank/DDBJ whole genome shotgun (WGS) entry which is preliminary data.</text>
</comment>
<dbReference type="AlphaFoldDB" id="A0AAW1W105"/>
<sequence>MATPNSKTISVKLLVDKRSQKVVFAEAGKDFVDFLFALLSFPPSKILNDMYVQPNFNRDTLLKSKEPAGVPNNLGLLTNVETPKVIYQCSRRGYSDQHTYVSEEPNVKCPACSTMLTRTSYVSPPGTINAEGIVKGVVTYIIKDDLEVKPNFTIATILQLERFNVKCMCDLEEKVVDVGMDEGVKLLKESLQSKSVLTNVFRRDEA</sequence>